<dbReference type="EMBL" id="LT635768">
    <property type="protein sequence ID" value="SGZ57161.1"/>
    <property type="molecule type" value="Genomic_DNA"/>
</dbReference>
<gene>
    <name evidence="1" type="ORF">SAMEA4029009_CIC11G00000004215</name>
</gene>
<evidence type="ECO:0000313" key="2">
    <source>
        <dbReference type="Proteomes" id="UP000182259"/>
    </source>
</evidence>
<accession>A0A1L0C0P3</accession>
<name>A0A1L0C0P3_9ASCO</name>
<proteinExistence type="predicted"/>
<sequence>MGWMFLAETGGVNDDGGIGISMTFRDKLAMDVNAMVLLVSRDIGQFRQLRVLMVWAGHAGS</sequence>
<dbReference type="Proteomes" id="UP000182259">
    <property type="component" value="Chromosome V"/>
</dbReference>
<organism evidence="1 2">
    <name type="scientific">Sungouiella intermedia</name>
    <dbReference type="NCBI Taxonomy" id="45354"/>
    <lineage>
        <taxon>Eukaryota</taxon>
        <taxon>Fungi</taxon>
        <taxon>Dikarya</taxon>
        <taxon>Ascomycota</taxon>
        <taxon>Saccharomycotina</taxon>
        <taxon>Pichiomycetes</taxon>
        <taxon>Metschnikowiaceae</taxon>
        <taxon>Sungouiella</taxon>
    </lineage>
</organism>
<dbReference type="AlphaFoldDB" id="A0A1L0C0P3"/>
<evidence type="ECO:0000313" key="1">
    <source>
        <dbReference type="EMBL" id="SGZ57161.1"/>
    </source>
</evidence>
<reference evidence="1 2" key="1">
    <citation type="submission" date="2016-10" db="EMBL/GenBank/DDBJ databases">
        <authorList>
            <person name="de Groot N.N."/>
        </authorList>
    </citation>
    <scope>NUCLEOTIDE SEQUENCE [LARGE SCALE GENOMIC DNA]</scope>
    <source>
        <strain evidence="1 2">PYCC 4715</strain>
    </source>
</reference>
<protein>
    <submittedName>
        <fullName evidence="1">CIC11C00000004215</fullName>
    </submittedName>
</protein>